<dbReference type="PROSITE" id="PS50052">
    <property type="entry name" value="GUANYLATE_KINASE_2"/>
    <property type="match status" value="1"/>
</dbReference>
<evidence type="ECO:0000256" key="11">
    <source>
        <dbReference type="ARBA" id="ARBA00030128"/>
    </source>
</evidence>
<dbReference type="GO" id="GO:0005829">
    <property type="term" value="C:cytosol"/>
    <property type="evidence" value="ECO:0007669"/>
    <property type="project" value="TreeGrafter"/>
</dbReference>
<feature type="binding site" evidence="13">
    <location>
        <begin position="11"/>
        <end position="18"/>
    </location>
    <ligand>
        <name>ATP</name>
        <dbReference type="ChEBI" id="CHEBI:30616"/>
    </ligand>
</feature>
<dbReference type="PROSITE" id="PS00856">
    <property type="entry name" value="GUANYLATE_KINASE_1"/>
    <property type="match status" value="1"/>
</dbReference>
<keyword evidence="9 13" id="KW-0418">Kinase</keyword>
<accession>A0A0E9LZM2</accession>
<dbReference type="Proteomes" id="UP000032900">
    <property type="component" value="Unassembled WGS sequence"/>
</dbReference>
<evidence type="ECO:0000256" key="7">
    <source>
        <dbReference type="ARBA" id="ARBA00022679"/>
    </source>
</evidence>
<evidence type="ECO:0000256" key="3">
    <source>
        <dbReference type="ARBA" id="ARBA00005790"/>
    </source>
</evidence>
<protein>
    <recommendedName>
        <fullName evidence="5 13">Guanylate kinase</fullName>
        <ecNumber evidence="4 13">2.7.4.8</ecNumber>
    </recommendedName>
    <alternativeName>
        <fullName evidence="11 13">GMP kinase</fullName>
    </alternativeName>
</protein>
<dbReference type="RefSeq" id="WP_062126093.1">
    <property type="nucleotide sequence ID" value="NZ_BAZW01000029.1"/>
</dbReference>
<dbReference type="NCBIfam" id="TIGR03263">
    <property type="entry name" value="guanyl_kin"/>
    <property type="match status" value="1"/>
</dbReference>
<keyword evidence="8 13" id="KW-0547">Nucleotide-binding</keyword>
<dbReference type="STRING" id="1236989.JCM15548_13064"/>
<dbReference type="FunFam" id="3.30.63.10:FF:000005">
    <property type="entry name" value="Guanylate kinase"/>
    <property type="match status" value="1"/>
</dbReference>
<dbReference type="InterPro" id="IPR020590">
    <property type="entry name" value="Guanylate_kinase_CS"/>
</dbReference>
<dbReference type="InterPro" id="IPR017665">
    <property type="entry name" value="Guanylate_kinase"/>
</dbReference>
<dbReference type="OrthoDB" id="9808150at2"/>
<evidence type="ECO:0000256" key="4">
    <source>
        <dbReference type="ARBA" id="ARBA00012961"/>
    </source>
</evidence>
<evidence type="ECO:0000256" key="6">
    <source>
        <dbReference type="ARBA" id="ARBA00022490"/>
    </source>
</evidence>
<dbReference type="PANTHER" id="PTHR23117">
    <property type="entry name" value="GUANYLATE KINASE-RELATED"/>
    <property type="match status" value="1"/>
</dbReference>
<evidence type="ECO:0000256" key="1">
    <source>
        <dbReference type="ARBA" id="ARBA00003531"/>
    </source>
</evidence>
<dbReference type="PANTHER" id="PTHR23117:SF13">
    <property type="entry name" value="GUANYLATE KINASE"/>
    <property type="match status" value="1"/>
</dbReference>
<comment type="subcellular location">
    <subcellularLocation>
        <location evidence="2 13">Cytoplasm</location>
    </subcellularLocation>
</comment>
<keyword evidence="6 13" id="KW-0963">Cytoplasm</keyword>
<sequence>MQKGKLIILSAPSGSGKTTIVKYLLSRDLNLAFSISATSRPPRINEKHGVDYYFLDDDTFKKRLQNGDFLEWEEVYAGTSYGTLKSEVERLLNAGKNVVFDVDVVGGVNIKKQYKEEALSLFIQPPSVDELRKRLINRNTDNQEVIEKRVNKATRELQFAPEFDHIIINDVLEDACRKTEKLVRQFIQQE</sequence>
<dbReference type="CDD" id="cd00071">
    <property type="entry name" value="GMPK"/>
    <property type="match status" value="1"/>
</dbReference>
<evidence type="ECO:0000256" key="10">
    <source>
        <dbReference type="ARBA" id="ARBA00022840"/>
    </source>
</evidence>
<evidence type="ECO:0000256" key="5">
    <source>
        <dbReference type="ARBA" id="ARBA00016296"/>
    </source>
</evidence>
<name>A0A0E9LZM2_9BACT</name>
<evidence type="ECO:0000256" key="8">
    <source>
        <dbReference type="ARBA" id="ARBA00022741"/>
    </source>
</evidence>
<dbReference type="EMBL" id="BAZW01000029">
    <property type="protein sequence ID" value="GAO30758.1"/>
    <property type="molecule type" value="Genomic_DNA"/>
</dbReference>
<evidence type="ECO:0000256" key="12">
    <source>
        <dbReference type="ARBA" id="ARBA00048594"/>
    </source>
</evidence>
<gene>
    <name evidence="13" type="primary">gmk</name>
    <name evidence="15" type="ORF">JCM15548_13064</name>
</gene>
<keyword evidence="7 13" id="KW-0808">Transferase</keyword>
<dbReference type="InterPro" id="IPR008145">
    <property type="entry name" value="GK/Ca_channel_bsu"/>
</dbReference>
<dbReference type="InterPro" id="IPR008144">
    <property type="entry name" value="Guanylate_kin-like_dom"/>
</dbReference>
<dbReference type="HAMAP" id="MF_00328">
    <property type="entry name" value="Guanylate_kinase"/>
    <property type="match status" value="1"/>
</dbReference>
<comment type="similarity">
    <text evidence="3 13">Belongs to the guanylate kinase family.</text>
</comment>
<dbReference type="Gene3D" id="3.30.63.10">
    <property type="entry name" value="Guanylate Kinase phosphate binding domain"/>
    <property type="match status" value="1"/>
</dbReference>
<proteinExistence type="inferred from homology"/>
<dbReference type="SMART" id="SM00072">
    <property type="entry name" value="GuKc"/>
    <property type="match status" value="1"/>
</dbReference>
<reference evidence="15 16" key="1">
    <citation type="journal article" date="2015" name="Microbes Environ.">
        <title>Distribution and evolution of nitrogen fixation genes in the phylum bacteroidetes.</title>
        <authorList>
            <person name="Inoue J."/>
            <person name="Oshima K."/>
            <person name="Suda W."/>
            <person name="Sakamoto M."/>
            <person name="Iino T."/>
            <person name="Noda S."/>
            <person name="Hongoh Y."/>
            <person name="Hattori M."/>
            <person name="Ohkuma M."/>
        </authorList>
    </citation>
    <scope>NUCLEOTIDE SEQUENCE [LARGE SCALE GENOMIC DNA]</scope>
    <source>
        <strain evidence="15">JCM 15548</strain>
    </source>
</reference>
<dbReference type="InterPro" id="IPR027417">
    <property type="entry name" value="P-loop_NTPase"/>
</dbReference>
<keyword evidence="16" id="KW-1185">Reference proteome</keyword>
<keyword evidence="10 13" id="KW-0067">ATP-binding</keyword>
<comment type="function">
    <text evidence="1 13">Essential for recycling GMP and indirectly, cGMP.</text>
</comment>
<evidence type="ECO:0000313" key="16">
    <source>
        <dbReference type="Proteomes" id="UP000032900"/>
    </source>
</evidence>
<dbReference type="GO" id="GO:0004385">
    <property type="term" value="F:GMP kinase activity"/>
    <property type="evidence" value="ECO:0007669"/>
    <property type="project" value="UniProtKB-UniRule"/>
</dbReference>
<evidence type="ECO:0000256" key="13">
    <source>
        <dbReference type="HAMAP-Rule" id="MF_00328"/>
    </source>
</evidence>
<comment type="caution">
    <text evidence="15">The sequence shown here is derived from an EMBL/GenBank/DDBJ whole genome shotgun (WGS) entry which is preliminary data.</text>
</comment>
<dbReference type="SUPFAM" id="SSF52540">
    <property type="entry name" value="P-loop containing nucleoside triphosphate hydrolases"/>
    <property type="match status" value="1"/>
</dbReference>
<organism evidence="15 16">
    <name type="scientific">Geofilum rubicundum JCM 15548</name>
    <dbReference type="NCBI Taxonomy" id="1236989"/>
    <lineage>
        <taxon>Bacteria</taxon>
        <taxon>Pseudomonadati</taxon>
        <taxon>Bacteroidota</taxon>
        <taxon>Bacteroidia</taxon>
        <taxon>Marinilabiliales</taxon>
        <taxon>Marinilabiliaceae</taxon>
        <taxon>Geofilum</taxon>
    </lineage>
</organism>
<evidence type="ECO:0000256" key="2">
    <source>
        <dbReference type="ARBA" id="ARBA00004496"/>
    </source>
</evidence>
<evidence type="ECO:0000256" key="9">
    <source>
        <dbReference type="ARBA" id="ARBA00022777"/>
    </source>
</evidence>
<comment type="catalytic activity">
    <reaction evidence="12 13">
        <text>GMP + ATP = GDP + ADP</text>
        <dbReference type="Rhea" id="RHEA:20780"/>
        <dbReference type="ChEBI" id="CHEBI:30616"/>
        <dbReference type="ChEBI" id="CHEBI:58115"/>
        <dbReference type="ChEBI" id="CHEBI:58189"/>
        <dbReference type="ChEBI" id="CHEBI:456216"/>
        <dbReference type="EC" id="2.7.4.8"/>
    </reaction>
</comment>
<dbReference type="GO" id="GO:0005524">
    <property type="term" value="F:ATP binding"/>
    <property type="evidence" value="ECO:0007669"/>
    <property type="project" value="UniProtKB-UniRule"/>
</dbReference>
<dbReference type="Gene3D" id="3.40.50.300">
    <property type="entry name" value="P-loop containing nucleotide triphosphate hydrolases"/>
    <property type="match status" value="1"/>
</dbReference>
<dbReference type="AlphaFoldDB" id="A0A0E9LZM2"/>
<dbReference type="Pfam" id="PF00625">
    <property type="entry name" value="Guanylate_kin"/>
    <property type="match status" value="1"/>
</dbReference>
<dbReference type="EC" id="2.7.4.8" evidence="4 13"/>
<evidence type="ECO:0000313" key="15">
    <source>
        <dbReference type="EMBL" id="GAO30758.1"/>
    </source>
</evidence>
<feature type="domain" description="Guanylate kinase-like" evidence="14">
    <location>
        <begin position="4"/>
        <end position="184"/>
    </location>
</feature>
<evidence type="ECO:0000259" key="14">
    <source>
        <dbReference type="PROSITE" id="PS50052"/>
    </source>
</evidence>